<dbReference type="NCBIfam" id="TIGR01357">
    <property type="entry name" value="aroB"/>
    <property type="match status" value="1"/>
</dbReference>
<dbReference type="HAMAP" id="MF_00110">
    <property type="entry name" value="DHQ_synthase"/>
    <property type="match status" value="1"/>
</dbReference>
<dbReference type="InterPro" id="IPR030963">
    <property type="entry name" value="DHQ_synth_fam"/>
</dbReference>
<evidence type="ECO:0000256" key="15">
    <source>
        <dbReference type="ARBA" id="ARBA00023141"/>
    </source>
</evidence>
<dbReference type="InterPro" id="IPR050071">
    <property type="entry name" value="Dehydroquinate_synthase"/>
</dbReference>
<keyword evidence="16 18" id="KW-0456">Lyase</keyword>
<dbReference type="Pfam" id="PF01761">
    <property type="entry name" value="DHQ_synthase"/>
    <property type="match status" value="1"/>
</dbReference>
<dbReference type="OrthoDB" id="9806583at2"/>
<accession>A0A077DF63</accession>
<reference evidence="21 22" key="1">
    <citation type="journal article" date="2014" name="BMC Genomics">
        <title>A genomic perspective on a new bacterial genus and species from the Alcaligenaceae family, Basilea psittacipulmonis.</title>
        <authorList>
            <person name="Whiteson K.L."/>
            <person name="Hernandez D."/>
            <person name="Lazarevic V."/>
            <person name="Gaia N."/>
            <person name="Farinelli L."/>
            <person name="Francois P."/>
            <person name="Pilo P."/>
            <person name="Frey J."/>
            <person name="Schrenzel J."/>
        </authorList>
    </citation>
    <scope>NUCLEOTIDE SEQUENCE [LARGE SCALE GENOMIC DNA]</scope>
    <source>
        <strain evidence="21 22">DSM 24701</strain>
    </source>
</reference>
<dbReference type="PANTHER" id="PTHR43622:SF7">
    <property type="entry name" value="3-DEHYDROQUINATE SYNTHASE, CHLOROPLASTIC"/>
    <property type="match status" value="1"/>
</dbReference>
<evidence type="ECO:0000256" key="8">
    <source>
        <dbReference type="ARBA" id="ARBA00017684"/>
    </source>
</evidence>
<comment type="caution">
    <text evidence="18">Lacks conserved residue(s) required for the propagation of feature annotation.</text>
</comment>
<evidence type="ECO:0000256" key="14">
    <source>
        <dbReference type="ARBA" id="ARBA00023027"/>
    </source>
</evidence>
<dbReference type="CDD" id="cd08195">
    <property type="entry name" value="DHQS"/>
    <property type="match status" value="1"/>
</dbReference>
<sequence length="359" mass="39890">MSTLFVHTSDTHYPIKIGRNNFEDISSFIPANTSSIFVLSNTTVYNLYGNRLNTCLNQLNKPIHTYCMPDGEQYKNIDILNEAFTHMLKAGLDRRSVLVALGGGVVGDLAGFASACYMRGIRFIQVPTTILSQVDSSVGGKTAINHPLGKNMIGAFYQPIAVNIDVDVIQTLPDREVSAGLAEVVKYGLIMDAEFFDWCEENVQALRQRQPQALIYAIQKSCECKAKIVSEDEKEQGRRALLNLGHTFGHAIEAGLGFGTWLHGEAVACGIIQAAELSHEVYGLPKADILRIRQLFERMNCPTMAPNLGTDKWLDYMRHDKKSIGKEIHYILLKRIGEAVMTPVKDELVSQVIERTVEA</sequence>
<evidence type="ECO:0000313" key="21">
    <source>
        <dbReference type="EMBL" id="AIL32057.1"/>
    </source>
</evidence>
<comment type="function">
    <text evidence="3 18">Catalyzes the conversion of 3-deoxy-D-arabino-heptulosonate 7-phosphate (DAHP) to dehydroquinate (DHQ).</text>
</comment>
<evidence type="ECO:0000256" key="3">
    <source>
        <dbReference type="ARBA" id="ARBA00003485"/>
    </source>
</evidence>
<evidence type="ECO:0000256" key="5">
    <source>
        <dbReference type="ARBA" id="ARBA00004661"/>
    </source>
</evidence>
<organism evidence="21 22">
    <name type="scientific">Basilea psittacipulmonis DSM 24701</name>
    <dbReference type="NCBI Taxonomy" id="1072685"/>
    <lineage>
        <taxon>Bacteria</taxon>
        <taxon>Pseudomonadati</taxon>
        <taxon>Pseudomonadota</taxon>
        <taxon>Betaproteobacteria</taxon>
        <taxon>Burkholderiales</taxon>
        <taxon>Alcaligenaceae</taxon>
        <taxon>Basilea</taxon>
    </lineage>
</organism>
<dbReference type="RefSeq" id="WP_038498043.1">
    <property type="nucleotide sequence ID" value="NZ_AFWK01000054.1"/>
</dbReference>
<dbReference type="eggNOG" id="COG0337">
    <property type="taxonomic scope" value="Bacteria"/>
</dbReference>
<feature type="domain" description="3-dehydroquinate synthase N-terminal" evidence="19">
    <location>
        <begin position="66"/>
        <end position="178"/>
    </location>
</feature>
<evidence type="ECO:0000256" key="18">
    <source>
        <dbReference type="HAMAP-Rule" id="MF_00110"/>
    </source>
</evidence>
<evidence type="ECO:0000256" key="9">
    <source>
        <dbReference type="ARBA" id="ARBA00022490"/>
    </source>
</evidence>
<dbReference type="UniPathway" id="UPA00053">
    <property type="reaction ID" value="UER00085"/>
</dbReference>
<feature type="binding site" evidence="18">
    <location>
        <position position="263"/>
    </location>
    <ligand>
        <name>Zn(2+)</name>
        <dbReference type="ChEBI" id="CHEBI:29105"/>
    </ligand>
</feature>
<evidence type="ECO:0000256" key="10">
    <source>
        <dbReference type="ARBA" id="ARBA00022605"/>
    </source>
</evidence>
<evidence type="ECO:0000256" key="6">
    <source>
        <dbReference type="ARBA" id="ARBA00005412"/>
    </source>
</evidence>
<dbReference type="InterPro" id="IPR016037">
    <property type="entry name" value="DHQ_synth_AroB"/>
</dbReference>
<comment type="catalytic activity">
    <reaction evidence="1 18">
        <text>7-phospho-2-dehydro-3-deoxy-D-arabino-heptonate = 3-dehydroquinate + phosphate</text>
        <dbReference type="Rhea" id="RHEA:21968"/>
        <dbReference type="ChEBI" id="CHEBI:32364"/>
        <dbReference type="ChEBI" id="CHEBI:43474"/>
        <dbReference type="ChEBI" id="CHEBI:58394"/>
        <dbReference type="EC" id="4.2.3.4"/>
    </reaction>
</comment>
<keyword evidence="13 18" id="KW-0862">Zinc</keyword>
<evidence type="ECO:0000256" key="16">
    <source>
        <dbReference type="ARBA" id="ARBA00023239"/>
    </source>
</evidence>
<evidence type="ECO:0000256" key="11">
    <source>
        <dbReference type="ARBA" id="ARBA00022723"/>
    </source>
</evidence>
<dbReference type="GO" id="GO:0046872">
    <property type="term" value="F:metal ion binding"/>
    <property type="evidence" value="ECO:0007669"/>
    <property type="project" value="UniProtKB-KW"/>
</dbReference>
<keyword evidence="17 18" id="KW-0170">Cobalt</keyword>
<keyword evidence="22" id="KW-1185">Reference proteome</keyword>
<dbReference type="GO" id="GO:0009423">
    <property type="term" value="P:chorismate biosynthetic process"/>
    <property type="evidence" value="ECO:0007669"/>
    <property type="project" value="UniProtKB-UniRule"/>
</dbReference>
<evidence type="ECO:0000256" key="12">
    <source>
        <dbReference type="ARBA" id="ARBA00022741"/>
    </source>
</evidence>
<evidence type="ECO:0000256" key="4">
    <source>
        <dbReference type="ARBA" id="ARBA00004496"/>
    </source>
</evidence>
<dbReference type="InterPro" id="IPR030960">
    <property type="entry name" value="DHQS/DOIS_N"/>
</dbReference>
<keyword evidence="14 18" id="KW-0520">NAD</keyword>
<feature type="binding site" evidence="18">
    <location>
        <position position="246"/>
    </location>
    <ligand>
        <name>Zn(2+)</name>
        <dbReference type="ChEBI" id="CHEBI:29105"/>
    </ligand>
</feature>
<dbReference type="KEGG" id="bpsi:IX83_00785"/>
<dbReference type="GO" id="GO:0008652">
    <property type="term" value="P:amino acid biosynthetic process"/>
    <property type="evidence" value="ECO:0007669"/>
    <property type="project" value="UniProtKB-KW"/>
</dbReference>
<dbReference type="EC" id="4.2.3.4" evidence="7 18"/>
<feature type="domain" description="3-dehydroquinate synthase C-terminal" evidence="20">
    <location>
        <begin position="180"/>
        <end position="323"/>
    </location>
</feature>
<dbReference type="InterPro" id="IPR056179">
    <property type="entry name" value="DHQS_C"/>
</dbReference>
<dbReference type="Gene3D" id="1.20.1090.10">
    <property type="entry name" value="Dehydroquinate synthase-like - alpha domain"/>
    <property type="match status" value="1"/>
</dbReference>
<keyword evidence="10 18" id="KW-0028">Amino-acid biosynthesis</keyword>
<protein>
    <recommendedName>
        <fullName evidence="8 18">3-dehydroquinate synthase</fullName>
        <shortName evidence="18">DHQS</shortName>
        <ecNumber evidence="7 18">4.2.3.4</ecNumber>
    </recommendedName>
</protein>
<dbReference type="PIRSF" id="PIRSF001455">
    <property type="entry name" value="DHQ_synth"/>
    <property type="match status" value="1"/>
</dbReference>
<keyword evidence="15 18" id="KW-0057">Aromatic amino acid biosynthesis</keyword>
<dbReference type="SUPFAM" id="SSF56796">
    <property type="entry name" value="Dehydroquinate synthase-like"/>
    <property type="match status" value="1"/>
</dbReference>
<proteinExistence type="inferred from homology"/>
<dbReference type="STRING" id="1072685.IX83_00785"/>
<evidence type="ECO:0000259" key="19">
    <source>
        <dbReference type="Pfam" id="PF01761"/>
    </source>
</evidence>
<dbReference type="HOGENOM" id="CLU_001201_0_2_4"/>
<evidence type="ECO:0000256" key="2">
    <source>
        <dbReference type="ARBA" id="ARBA00001911"/>
    </source>
</evidence>
<evidence type="ECO:0000256" key="17">
    <source>
        <dbReference type="ARBA" id="ARBA00023285"/>
    </source>
</evidence>
<gene>
    <name evidence="18" type="primary">aroB</name>
    <name evidence="21" type="ORF">IX83_00785</name>
</gene>
<comment type="similarity">
    <text evidence="6 18">Belongs to the sugar phosphate cyclases superfamily. Dehydroquinate synthase family.</text>
</comment>
<dbReference type="GO" id="GO:0000166">
    <property type="term" value="F:nucleotide binding"/>
    <property type="evidence" value="ECO:0007669"/>
    <property type="project" value="UniProtKB-KW"/>
</dbReference>
<dbReference type="Pfam" id="PF24621">
    <property type="entry name" value="DHQS_C"/>
    <property type="match status" value="1"/>
</dbReference>
<name>A0A077DF63_9BURK</name>
<dbReference type="FunFam" id="3.40.50.1970:FF:000001">
    <property type="entry name" value="3-dehydroquinate synthase"/>
    <property type="match status" value="1"/>
</dbReference>
<dbReference type="AlphaFoldDB" id="A0A077DF63"/>
<feature type="binding site" evidence="18">
    <location>
        <begin position="128"/>
        <end position="129"/>
    </location>
    <ligand>
        <name>NAD(+)</name>
        <dbReference type="ChEBI" id="CHEBI:57540"/>
    </ligand>
</feature>
<comment type="subcellular location">
    <subcellularLocation>
        <location evidence="4 18">Cytoplasm</location>
    </subcellularLocation>
</comment>
<comment type="cofactor">
    <cofactor evidence="18">
        <name>Co(2+)</name>
        <dbReference type="ChEBI" id="CHEBI:48828"/>
    </cofactor>
    <cofactor evidence="18">
        <name>Zn(2+)</name>
        <dbReference type="ChEBI" id="CHEBI:29105"/>
    </cofactor>
    <text evidence="18">Binds 1 divalent metal cation per subunit. Can use either Co(2+) or Zn(2+).</text>
</comment>
<dbReference type="PANTHER" id="PTHR43622">
    <property type="entry name" value="3-DEHYDROQUINATE SYNTHASE"/>
    <property type="match status" value="1"/>
</dbReference>
<dbReference type="GO" id="GO:0003856">
    <property type="term" value="F:3-dehydroquinate synthase activity"/>
    <property type="evidence" value="ECO:0007669"/>
    <property type="project" value="UniProtKB-UniRule"/>
</dbReference>
<dbReference type="GO" id="GO:0005737">
    <property type="term" value="C:cytoplasm"/>
    <property type="evidence" value="ECO:0007669"/>
    <property type="project" value="UniProtKB-SubCell"/>
</dbReference>
<comment type="cofactor">
    <cofactor evidence="2 18">
        <name>NAD(+)</name>
        <dbReference type="ChEBI" id="CHEBI:57540"/>
    </cofactor>
</comment>
<feature type="binding site" evidence="18">
    <location>
        <begin position="70"/>
        <end position="75"/>
    </location>
    <ligand>
        <name>NAD(+)</name>
        <dbReference type="ChEBI" id="CHEBI:57540"/>
    </ligand>
</feature>
<feature type="binding site" evidence="18">
    <location>
        <begin position="104"/>
        <end position="108"/>
    </location>
    <ligand>
        <name>NAD(+)</name>
        <dbReference type="ChEBI" id="CHEBI:57540"/>
    </ligand>
</feature>
<keyword evidence="11 18" id="KW-0479">Metal-binding</keyword>
<dbReference type="GO" id="GO:0009073">
    <property type="term" value="P:aromatic amino acid family biosynthetic process"/>
    <property type="evidence" value="ECO:0007669"/>
    <property type="project" value="UniProtKB-KW"/>
</dbReference>
<evidence type="ECO:0000256" key="7">
    <source>
        <dbReference type="ARBA" id="ARBA00013031"/>
    </source>
</evidence>
<keyword evidence="9 18" id="KW-0963">Cytoplasm</keyword>
<evidence type="ECO:0000256" key="1">
    <source>
        <dbReference type="ARBA" id="ARBA00001393"/>
    </source>
</evidence>
<dbReference type="Gene3D" id="3.40.50.1970">
    <property type="match status" value="1"/>
</dbReference>
<feature type="binding site" evidence="18">
    <location>
        <position position="183"/>
    </location>
    <ligand>
        <name>Zn(2+)</name>
        <dbReference type="ChEBI" id="CHEBI:29105"/>
    </ligand>
</feature>
<feature type="binding site" evidence="18">
    <location>
        <position position="141"/>
    </location>
    <ligand>
        <name>NAD(+)</name>
        <dbReference type="ChEBI" id="CHEBI:57540"/>
    </ligand>
</feature>
<dbReference type="EMBL" id="CP009238">
    <property type="protein sequence ID" value="AIL32057.1"/>
    <property type="molecule type" value="Genomic_DNA"/>
</dbReference>
<evidence type="ECO:0000313" key="22">
    <source>
        <dbReference type="Proteomes" id="UP000028945"/>
    </source>
</evidence>
<feature type="binding site" evidence="18">
    <location>
        <position position="150"/>
    </location>
    <ligand>
        <name>NAD(+)</name>
        <dbReference type="ChEBI" id="CHEBI:57540"/>
    </ligand>
</feature>
<dbReference type="Proteomes" id="UP000028945">
    <property type="component" value="Chromosome"/>
</dbReference>
<evidence type="ECO:0000256" key="13">
    <source>
        <dbReference type="ARBA" id="ARBA00022833"/>
    </source>
</evidence>
<evidence type="ECO:0000259" key="20">
    <source>
        <dbReference type="Pfam" id="PF24621"/>
    </source>
</evidence>
<comment type="pathway">
    <text evidence="5 18">Metabolic intermediate biosynthesis; chorismate biosynthesis; chorismate from D-erythrose 4-phosphate and phosphoenolpyruvate: step 2/7.</text>
</comment>
<keyword evidence="12 18" id="KW-0547">Nucleotide-binding</keyword>